<dbReference type="SUPFAM" id="SSF52016">
    <property type="entry name" value="LeuD/IlvD-like"/>
    <property type="match status" value="1"/>
</dbReference>
<dbReference type="PANTHER" id="PTHR43345:SF5">
    <property type="entry name" value="3-ISOPROPYLMALATE DEHYDRATASE SMALL SUBUNIT"/>
    <property type="match status" value="1"/>
</dbReference>
<dbReference type="PANTHER" id="PTHR43345">
    <property type="entry name" value="3-ISOPROPYLMALATE DEHYDRATASE SMALL SUBUNIT 2-RELATED-RELATED"/>
    <property type="match status" value="1"/>
</dbReference>
<dbReference type="GO" id="GO:0009316">
    <property type="term" value="C:3-isopropylmalate dehydratase complex"/>
    <property type="evidence" value="ECO:0007669"/>
    <property type="project" value="InterPro"/>
</dbReference>
<evidence type="ECO:0000256" key="2">
    <source>
        <dbReference type="ARBA" id="ARBA00002695"/>
    </source>
</evidence>
<dbReference type="NCBIfam" id="TIGR00171">
    <property type="entry name" value="leuD"/>
    <property type="match status" value="1"/>
</dbReference>
<gene>
    <name evidence="12" type="ORF">METZ01_LOCUS116238</name>
</gene>
<dbReference type="InterPro" id="IPR050075">
    <property type="entry name" value="LeuD"/>
</dbReference>
<dbReference type="UniPathway" id="UPA00048">
    <property type="reaction ID" value="UER00071"/>
</dbReference>
<dbReference type="InterPro" id="IPR033940">
    <property type="entry name" value="IPMI_Swivel"/>
</dbReference>
<protein>
    <recommendedName>
        <fullName evidence="6">3-isopropylmalate dehydratase</fullName>
        <ecNumber evidence="6">4.2.1.33</ecNumber>
    </recommendedName>
</protein>
<comment type="pathway">
    <text evidence="3">Amino-acid biosynthesis; L-leucine biosynthesis; L-leucine from 3-methyl-2-oxobutanoate: step 2/4.</text>
</comment>
<reference evidence="12" key="1">
    <citation type="submission" date="2018-05" db="EMBL/GenBank/DDBJ databases">
        <authorList>
            <person name="Lanie J.A."/>
            <person name="Ng W.-L."/>
            <person name="Kazmierczak K.M."/>
            <person name="Andrzejewski T.M."/>
            <person name="Davidsen T.M."/>
            <person name="Wayne K.J."/>
            <person name="Tettelin H."/>
            <person name="Glass J.I."/>
            <person name="Rusch D."/>
            <person name="Podicherti R."/>
            <person name="Tsui H.-C.T."/>
            <person name="Winkler M.E."/>
        </authorList>
    </citation>
    <scope>NUCLEOTIDE SEQUENCE</scope>
</reference>
<proteinExistence type="inferred from homology"/>
<evidence type="ECO:0000256" key="4">
    <source>
        <dbReference type="ARBA" id="ARBA00009845"/>
    </source>
</evidence>
<name>A0A381XF45_9ZZZZ</name>
<dbReference type="GO" id="GO:0009098">
    <property type="term" value="P:L-leucine biosynthetic process"/>
    <property type="evidence" value="ECO:0007669"/>
    <property type="project" value="UniProtKB-UniPathway"/>
</dbReference>
<evidence type="ECO:0000259" key="11">
    <source>
        <dbReference type="Pfam" id="PF00694"/>
    </source>
</evidence>
<dbReference type="CDD" id="cd01577">
    <property type="entry name" value="IPMI_Swivel"/>
    <property type="match status" value="1"/>
</dbReference>
<dbReference type="GO" id="GO:0003861">
    <property type="term" value="F:3-isopropylmalate dehydratase activity"/>
    <property type="evidence" value="ECO:0007669"/>
    <property type="project" value="UniProtKB-EC"/>
</dbReference>
<comment type="subunit">
    <text evidence="5">Heterodimer of LeuC and LeuD.</text>
</comment>
<evidence type="ECO:0000256" key="3">
    <source>
        <dbReference type="ARBA" id="ARBA00004729"/>
    </source>
</evidence>
<keyword evidence="8" id="KW-0028">Amino-acid biosynthesis</keyword>
<organism evidence="12">
    <name type="scientific">marine metagenome</name>
    <dbReference type="NCBI Taxonomy" id="408172"/>
    <lineage>
        <taxon>unclassified sequences</taxon>
        <taxon>metagenomes</taxon>
        <taxon>ecological metagenomes</taxon>
    </lineage>
</organism>
<sequence length="194" mass="22398">VPIDIANCDTDQIIPARFLRRPGTDPAYKDFLLHDLRFNEDGSEKDFVFNKEPFRQGRIFVTDVNWGCGSSRENAAHVLDKNGIRCVIAPSFGDIHYTNCVKNGILPIRLSSEDCETIRRQLRDNPGAEIAVDLETQSVSGPDQTRYFFEINSFDKHRLMKGLDEIGLTMEYAREISEFAETYRKRFYWAEHRA</sequence>
<dbReference type="EC" id="4.2.1.33" evidence="6"/>
<dbReference type="Pfam" id="PF00694">
    <property type="entry name" value="Aconitase_C"/>
    <property type="match status" value="1"/>
</dbReference>
<evidence type="ECO:0000256" key="8">
    <source>
        <dbReference type="ARBA" id="ARBA00022605"/>
    </source>
</evidence>
<keyword evidence="9" id="KW-0456">Lyase</keyword>
<accession>A0A381XF45</accession>
<dbReference type="NCBIfam" id="NF002458">
    <property type="entry name" value="PRK01641.1"/>
    <property type="match status" value="1"/>
</dbReference>
<dbReference type="InterPro" id="IPR000573">
    <property type="entry name" value="AconitaseA/IPMdHydase_ssu_swvl"/>
</dbReference>
<evidence type="ECO:0000313" key="12">
    <source>
        <dbReference type="EMBL" id="SVA63384.1"/>
    </source>
</evidence>
<comment type="catalytic activity">
    <reaction evidence="1">
        <text>(2R,3S)-3-isopropylmalate = (2S)-2-isopropylmalate</text>
        <dbReference type="Rhea" id="RHEA:32287"/>
        <dbReference type="ChEBI" id="CHEBI:1178"/>
        <dbReference type="ChEBI" id="CHEBI:35121"/>
        <dbReference type="EC" id="4.2.1.33"/>
    </reaction>
</comment>
<comment type="function">
    <text evidence="2">Catalyzes the isomerization between 2-isopropylmalate and 3-isopropylmalate, via the formation of 2-isopropylmaleate.</text>
</comment>
<keyword evidence="7" id="KW-0432">Leucine biosynthesis</keyword>
<dbReference type="InterPro" id="IPR004431">
    <property type="entry name" value="3-IsopropMal_deHydase_ssu"/>
</dbReference>
<evidence type="ECO:0000256" key="6">
    <source>
        <dbReference type="ARBA" id="ARBA00011998"/>
    </source>
</evidence>
<evidence type="ECO:0000256" key="5">
    <source>
        <dbReference type="ARBA" id="ARBA00011271"/>
    </source>
</evidence>
<comment type="similarity">
    <text evidence="4">Belongs to the LeuD family. LeuD type 1 subfamily.</text>
</comment>
<dbReference type="InterPro" id="IPR015928">
    <property type="entry name" value="Aconitase/3IPM_dehydase_swvl"/>
</dbReference>
<feature type="non-terminal residue" evidence="12">
    <location>
        <position position="1"/>
    </location>
</feature>
<dbReference type="AlphaFoldDB" id="A0A381XF45"/>
<dbReference type="Gene3D" id="3.20.19.10">
    <property type="entry name" value="Aconitase, domain 4"/>
    <property type="match status" value="1"/>
</dbReference>
<feature type="domain" description="Aconitase A/isopropylmalate dehydratase small subunit swivel" evidence="11">
    <location>
        <begin position="5"/>
        <end position="112"/>
    </location>
</feature>
<evidence type="ECO:0000256" key="9">
    <source>
        <dbReference type="ARBA" id="ARBA00023239"/>
    </source>
</evidence>
<dbReference type="EMBL" id="UINC01014960">
    <property type="protein sequence ID" value="SVA63384.1"/>
    <property type="molecule type" value="Genomic_DNA"/>
</dbReference>
<evidence type="ECO:0000256" key="7">
    <source>
        <dbReference type="ARBA" id="ARBA00022430"/>
    </source>
</evidence>
<evidence type="ECO:0000256" key="1">
    <source>
        <dbReference type="ARBA" id="ARBA00000491"/>
    </source>
</evidence>
<evidence type="ECO:0000256" key="10">
    <source>
        <dbReference type="ARBA" id="ARBA00023304"/>
    </source>
</evidence>
<keyword evidence="10" id="KW-0100">Branched-chain amino acid biosynthesis</keyword>